<protein>
    <recommendedName>
        <fullName evidence="6">Putative zinc-finger domain-containing protein</fullName>
    </recommendedName>
</protein>
<keyword evidence="2 5" id="KW-0812">Transmembrane</keyword>
<evidence type="ECO:0000256" key="5">
    <source>
        <dbReference type="SAM" id="Phobius"/>
    </source>
</evidence>
<keyword evidence="4 5" id="KW-0472">Membrane</keyword>
<dbReference type="InterPro" id="IPR027383">
    <property type="entry name" value="Znf_put"/>
</dbReference>
<evidence type="ECO:0000256" key="2">
    <source>
        <dbReference type="ARBA" id="ARBA00022692"/>
    </source>
</evidence>
<dbReference type="InterPro" id="IPR041916">
    <property type="entry name" value="Anti_sigma_zinc_sf"/>
</dbReference>
<dbReference type="Gene3D" id="1.10.10.1320">
    <property type="entry name" value="Anti-sigma factor, zinc-finger domain"/>
    <property type="match status" value="1"/>
</dbReference>
<dbReference type="PANTHER" id="PTHR37461">
    <property type="entry name" value="ANTI-SIGMA-K FACTOR RSKA"/>
    <property type="match status" value="1"/>
</dbReference>
<name>A0A7C2K0B0_9PLAN</name>
<gene>
    <name evidence="7" type="ORF">ENQ76_07025</name>
</gene>
<dbReference type="EMBL" id="DSOK01000201">
    <property type="protein sequence ID" value="HEN15203.1"/>
    <property type="molecule type" value="Genomic_DNA"/>
</dbReference>
<dbReference type="InterPro" id="IPR051474">
    <property type="entry name" value="Anti-sigma-K/W_factor"/>
</dbReference>
<dbReference type="AlphaFoldDB" id="A0A7C2K0B0"/>
<dbReference type="GO" id="GO:0006417">
    <property type="term" value="P:regulation of translation"/>
    <property type="evidence" value="ECO:0007669"/>
    <property type="project" value="TreeGrafter"/>
</dbReference>
<accession>A0A7C2K0B0</accession>
<sequence length="554" mass="59288">MSQHDWDELLSAYADGEVTPAERDAVEALLDSTPAARKALQETRALSQWLRSLPRDDAPPELRAAAMQAARSHPTPVAATASRRFRSYRREWLAGLSAMAMTVMVAGLLSLQFRPGSGPTTEFATWSDETAPAPAAARGPGRPLQRSALEALADTAMEEAPWREARLGRERGEAVRGAAPASTPAPMAAAAAGTDAAMESLAAKEEAPLPKLAELDGVTAEGRVDEVERLREVLPYLRLQDENGQVIGNVELVVIDAQRVANQFQVLLMKNGVQTVDVSTVDYDADVAAAQRALGAAQLEVGKPTSSNDLYAVYTEAPGEPLSKTLEELIQQREVLGMRLQPPLQVGQVVAQNEAATPPAEPTPGLERGLRLKQITDAYLVQKLDERFEEREADLPASALDALAAAEGEPASGYARQADAMNRLSLQSATVRNFSTSPAGNSATAVRGGGATTVQADSPQNQVFFNTLVKLPAPIPAEELVRSDLNYQTEMQQQVRRNAVTGPSPTPATADDLRQMRYRFAQSAPDTFRLLFVFQPAPAPGPAPATKSALPPGR</sequence>
<dbReference type="GO" id="GO:0016989">
    <property type="term" value="F:sigma factor antagonist activity"/>
    <property type="evidence" value="ECO:0007669"/>
    <property type="project" value="TreeGrafter"/>
</dbReference>
<evidence type="ECO:0000256" key="1">
    <source>
        <dbReference type="ARBA" id="ARBA00004167"/>
    </source>
</evidence>
<comment type="caution">
    <text evidence="7">The sequence shown here is derived from an EMBL/GenBank/DDBJ whole genome shotgun (WGS) entry which is preliminary data.</text>
</comment>
<evidence type="ECO:0000259" key="6">
    <source>
        <dbReference type="Pfam" id="PF13490"/>
    </source>
</evidence>
<comment type="subcellular location">
    <subcellularLocation>
        <location evidence="1">Membrane</location>
        <topology evidence="1">Single-pass membrane protein</topology>
    </subcellularLocation>
</comment>
<dbReference type="GO" id="GO:0016020">
    <property type="term" value="C:membrane"/>
    <property type="evidence" value="ECO:0007669"/>
    <property type="project" value="UniProtKB-SubCell"/>
</dbReference>
<dbReference type="Pfam" id="PF13490">
    <property type="entry name" value="zf-HC2"/>
    <property type="match status" value="1"/>
</dbReference>
<proteinExistence type="predicted"/>
<reference evidence="7" key="1">
    <citation type="journal article" date="2020" name="mSystems">
        <title>Genome- and Community-Level Interaction Insights into Carbon Utilization and Element Cycling Functions of Hydrothermarchaeota in Hydrothermal Sediment.</title>
        <authorList>
            <person name="Zhou Z."/>
            <person name="Liu Y."/>
            <person name="Xu W."/>
            <person name="Pan J."/>
            <person name="Luo Z.H."/>
            <person name="Li M."/>
        </authorList>
    </citation>
    <scope>NUCLEOTIDE SEQUENCE [LARGE SCALE GENOMIC DNA]</scope>
    <source>
        <strain evidence="7">SpSt-339</strain>
    </source>
</reference>
<feature type="transmembrane region" description="Helical" evidence="5">
    <location>
        <begin position="92"/>
        <end position="113"/>
    </location>
</feature>
<evidence type="ECO:0000256" key="4">
    <source>
        <dbReference type="ARBA" id="ARBA00023136"/>
    </source>
</evidence>
<dbReference type="PANTHER" id="PTHR37461:SF1">
    <property type="entry name" value="ANTI-SIGMA-K FACTOR RSKA"/>
    <property type="match status" value="1"/>
</dbReference>
<evidence type="ECO:0000256" key="3">
    <source>
        <dbReference type="ARBA" id="ARBA00022989"/>
    </source>
</evidence>
<evidence type="ECO:0000313" key="7">
    <source>
        <dbReference type="EMBL" id="HEN15203.1"/>
    </source>
</evidence>
<organism evidence="7">
    <name type="scientific">Schlesneria paludicola</name>
    <dbReference type="NCBI Taxonomy" id="360056"/>
    <lineage>
        <taxon>Bacteria</taxon>
        <taxon>Pseudomonadati</taxon>
        <taxon>Planctomycetota</taxon>
        <taxon>Planctomycetia</taxon>
        <taxon>Planctomycetales</taxon>
        <taxon>Planctomycetaceae</taxon>
        <taxon>Schlesneria</taxon>
    </lineage>
</organism>
<keyword evidence="3 5" id="KW-1133">Transmembrane helix</keyword>
<feature type="domain" description="Putative zinc-finger" evidence="6">
    <location>
        <begin position="5"/>
        <end position="28"/>
    </location>
</feature>